<comment type="caution">
    <text evidence="1">The sequence shown here is derived from an EMBL/GenBank/DDBJ whole genome shotgun (WGS) entry which is preliminary data.</text>
</comment>
<protein>
    <submittedName>
        <fullName evidence="1">Uncharacterized protein</fullName>
    </submittedName>
</protein>
<sequence>MPLHNHQVHPLIHSSMPEFPSTLVLAQLPPQILLADFSTPQQDA</sequence>
<name>J9F974_9ZZZZ</name>
<dbReference type="EMBL" id="AMCI01008476">
    <property type="protein sequence ID" value="EJW90988.1"/>
    <property type="molecule type" value="Genomic_DNA"/>
</dbReference>
<gene>
    <name evidence="1" type="ORF">EVA_20904</name>
</gene>
<proteinExistence type="predicted"/>
<evidence type="ECO:0000313" key="1">
    <source>
        <dbReference type="EMBL" id="EJW90988.1"/>
    </source>
</evidence>
<accession>J9F974</accession>
<organism evidence="1">
    <name type="scientific">gut metagenome</name>
    <dbReference type="NCBI Taxonomy" id="749906"/>
    <lineage>
        <taxon>unclassified sequences</taxon>
        <taxon>metagenomes</taxon>
        <taxon>organismal metagenomes</taxon>
    </lineage>
</organism>
<dbReference type="AlphaFoldDB" id="J9F974"/>
<reference evidence="1" key="1">
    <citation type="journal article" date="2012" name="PLoS ONE">
        <title>Gene sets for utilization of primary and secondary nutrition supplies in the distal gut of endangered iberian lynx.</title>
        <authorList>
            <person name="Alcaide M."/>
            <person name="Messina E."/>
            <person name="Richter M."/>
            <person name="Bargiela R."/>
            <person name="Peplies J."/>
            <person name="Huws S.A."/>
            <person name="Newbold C.J."/>
            <person name="Golyshin P.N."/>
            <person name="Simon M.A."/>
            <person name="Lopez G."/>
            <person name="Yakimov M.M."/>
            <person name="Ferrer M."/>
        </authorList>
    </citation>
    <scope>NUCLEOTIDE SEQUENCE</scope>
</reference>